<dbReference type="EMBL" id="LAZR01011560">
    <property type="protein sequence ID" value="KKM61059.1"/>
    <property type="molecule type" value="Genomic_DNA"/>
</dbReference>
<comment type="caution">
    <text evidence="2">The sequence shown here is derived from an EMBL/GenBank/DDBJ whole genome shotgun (WGS) entry which is preliminary data.</text>
</comment>
<protein>
    <submittedName>
        <fullName evidence="2">Uncharacterized protein</fullName>
    </submittedName>
</protein>
<evidence type="ECO:0000256" key="1">
    <source>
        <dbReference type="SAM" id="Coils"/>
    </source>
</evidence>
<gene>
    <name evidence="2" type="ORF">LCGC14_1535540</name>
</gene>
<organism evidence="2">
    <name type="scientific">marine sediment metagenome</name>
    <dbReference type="NCBI Taxonomy" id="412755"/>
    <lineage>
        <taxon>unclassified sequences</taxon>
        <taxon>metagenomes</taxon>
        <taxon>ecological metagenomes</taxon>
    </lineage>
</organism>
<accession>A0A0F9IUN1</accession>
<sequence>MTHSEYSLDERELLFTPEQADVFFSSNVWLEVVATVEERIFRNSLEMENVEEIPKLKVIQGDSKACRFFLMQHQLIIEQLKEQAEAKQAERDEQKEAE</sequence>
<name>A0A0F9IUN1_9ZZZZ</name>
<proteinExistence type="predicted"/>
<reference evidence="2" key="1">
    <citation type="journal article" date="2015" name="Nature">
        <title>Complex archaea that bridge the gap between prokaryotes and eukaryotes.</title>
        <authorList>
            <person name="Spang A."/>
            <person name="Saw J.H."/>
            <person name="Jorgensen S.L."/>
            <person name="Zaremba-Niedzwiedzka K."/>
            <person name="Martijn J."/>
            <person name="Lind A.E."/>
            <person name="van Eijk R."/>
            <person name="Schleper C."/>
            <person name="Guy L."/>
            <person name="Ettema T.J."/>
        </authorList>
    </citation>
    <scope>NUCLEOTIDE SEQUENCE</scope>
</reference>
<keyword evidence="1" id="KW-0175">Coiled coil</keyword>
<dbReference type="AlphaFoldDB" id="A0A0F9IUN1"/>
<feature type="coiled-coil region" evidence="1">
    <location>
        <begin position="70"/>
        <end position="97"/>
    </location>
</feature>
<evidence type="ECO:0000313" key="2">
    <source>
        <dbReference type="EMBL" id="KKM61059.1"/>
    </source>
</evidence>